<comment type="caution">
    <text evidence="3">The sequence shown here is derived from an EMBL/GenBank/DDBJ whole genome shotgun (WGS) entry which is preliminary data.</text>
</comment>
<dbReference type="GO" id="GO:0003677">
    <property type="term" value="F:DNA binding"/>
    <property type="evidence" value="ECO:0007669"/>
    <property type="project" value="UniProtKB-KW"/>
</dbReference>
<keyword evidence="2" id="KW-0472">Membrane</keyword>
<keyword evidence="2" id="KW-1133">Transmembrane helix</keyword>
<keyword evidence="3" id="KW-0238">DNA-binding</keyword>
<keyword evidence="4" id="KW-1185">Reference proteome</keyword>
<gene>
    <name evidence="3" type="ORF">B2G88_08495</name>
</gene>
<keyword evidence="2" id="KW-0812">Transmembrane</keyword>
<dbReference type="OrthoDB" id="268419at2157"/>
<evidence type="ECO:0000256" key="1">
    <source>
        <dbReference type="SAM" id="MobiDB-lite"/>
    </source>
</evidence>
<sequence>MRFAVRLAVVIVLALALCGLAVHYGATYDEQWPHPSGDQLQAEYDASVGEQVLLFGTVHEHDSETGPTVIHVTDSADTIAAELEVTGITDPVEPGGVVQVYGVLEADRTMDADQFVVVDDGPTATTYKLITSVIGVIFAVGYFLRYWRLSLAELGFEPRTHVSSQSAGQSTDSSSTEVTDDG</sequence>
<feature type="region of interest" description="Disordered" evidence="1">
    <location>
        <begin position="160"/>
        <end position="182"/>
    </location>
</feature>
<dbReference type="Pfam" id="PF26045">
    <property type="entry name" value="OB_2TM_halo"/>
    <property type="match status" value="1"/>
</dbReference>
<dbReference type="AlphaFoldDB" id="A0A202E884"/>
<feature type="compositionally biased region" description="Low complexity" evidence="1">
    <location>
        <begin position="163"/>
        <end position="182"/>
    </location>
</feature>
<evidence type="ECO:0000313" key="3">
    <source>
        <dbReference type="EMBL" id="OVE84439.1"/>
    </source>
</evidence>
<dbReference type="RefSeq" id="WP_054862861.1">
    <property type="nucleotide sequence ID" value="NZ_MWPH01000002.1"/>
</dbReference>
<evidence type="ECO:0000313" key="4">
    <source>
        <dbReference type="Proteomes" id="UP000196084"/>
    </source>
</evidence>
<name>A0A202E884_9EURY</name>
<reference evidence="3 4" key="1">
    <citation type="submission" date="2017-02" db="EMBL/GenBank/DDBJ databases">
        <title>Natronthermophilus aegyptiacus gen. nov.,sp. nov., an aerobic, extremely halophilic alkalithermophilic archaeon isolated from the athalassohaline Wadi An Natrun, Egypt.</title>
        <authorList>
            <person name="Zhao B."/>
        </authorList>
    </citation>
    <scope>NUCLEOTIDE SEQUENCE [LARGE SCALE GENOMIC DNA]</scope>
    <source>
        <strain evidence="3 4">CGMCC 1.3597</strain>
    </source>
</reference>
<evidence type="ECO:0000256" key="2">
    <source>
        <dbReference type="SAM" id="Phobius"/>
    </source>
</evidence>
<dbReference type="InterPro" id="IPR058927">
    <property type="entry name" value="OB_2TM"/>
</dbReference>
<protein>
    <submittedName>
        <fullName evidence="3">DNA-binding protein</fullName>
    </submittedName>
</protein>
<dbReference type="EMBL" id="MWPH01000002">
    <property type="protein sequence ID" value="OVE84439.1"/>
    <property type="molecule type" value="Genomic_DNA"/>
</dbReference>
<organism evidence="3 4">
    <name type="scientific">Natronolimnobius baerhuensis</name>
    <dbReference type="NCBI Taxonomy" id="253108"/>
    <lineage>
        <taxon>Archaea</taxon>
        <taxon>Methanobacteriati</taxon>
        <taxon>Methanobacteriota</taxon>
        <taxon>Stenosarchaea group</taxon>
        <taxon>Halobacteria</taxon>
        <taxon>Halobacteriales</taxon>
        <taxon>Natrialbaceae</taxon>
        <taxon>Natronolimnobius</taxon>
    </lineage>
</organism>
<proteinExistence type="predicted"/>
<dbReference type="Proteomes" id="UP000196084">
    <property type="component" value="Unassembled WGS sequence"/>
</dbReference>
<feature type="transmembrane region" description="Helical" evidence="2">
    <location>
        <begin position="125"/>
        <end position="144"/>
    </location>
</feature>
<accession>A0A202E884</accession>